<dbReference type="RefSeq" id="WP_408180797.1">
    <property type="nucleotide sequence ID" value="NZ_JAQQEZ010000038.1"/>
</dbReference>
<dbReference type="InterPro" id="IPR045337">
    <property type="entry name" value="MmgE_PrpD_C"/>
</dbReference>
<dbReference type="PANTHER" id="PTHR16943:SF8">
    <property type="entry name" value="2-METHYLCITRATE DEHYDRATASE"/>
    <property type="match status" value="1"/>
</dbReference>
<evidence type="ECO:0000313" key="4">
    <source>
        <dbReference type="EMBL" id="MFM0006238.1"/>
    </source>
</evidence>
<accession>A0ABW9B169</accession>
<gene>
    <name evidence="4" type="ORF">PQR57_35285</name>
</gene>
<name>A0ABW9B169_9BURK</name>
<protein>
    <submittedName>
        <fullName evidence="4">MmgE/PrpD family protein</fullName>
    </submittedName>
</protein>
<sequence length="467" mass="50600">MSSSQATLENHLVDFIHGFDLSRVSDRALGNAKLLMQDQLALQIGCSLLPWSKETFAYALTQARPGRSSIVASGKTVDAGTAAFVNAIYGHAFEYDDILSGSSAHPGCCVVPAALALGEECDSSVQDVLTAMIVGYEVYTRLGVLAAPTLIEKGWHPHCVLANFGAAAIAARLWRLDRLHTFHAMSIAMSHCSGTTEYTSTGGSIKRVHSGIGVQNGIHAAAMARAGITGPDRFLTGTKGFFQTFIQRPAGEASANAFRLDSPLQIEQVWIKPYCCCGANHAPIDAIATWRDRTADIERVEVRVQPKSNRVVGNHNQHIYSPRGITEVQYALPVQMALSVLGLGNGYATHRAYLDGKLDFSEAGAILSMARRVKIIEAPEFDNNYIQKWVAEVTAFFRDGTSEKLFVEDSVGTPARPMNQDQFRVKYDELAGEVLGGKRADELFQKLSQLDMSKPVGSLTALTYASA</sequence>
<dbReference type="SUPFAM" id="SSF103378">
    <property type="entry name" value="2-methylcitrate dehydratase PrpD"/>
    <property type="match status" value="1"/>
</dbReference>
<dbReference type="EMBL" id="JAQQEZ010000038">
    <property type="protein sequence ID" value="MFM0006238.1"/>
    <property type="molecule type" value="Genomic_DNA"/>
</dbReference>
<dbReference type="Gene3D" id="3.30.1330.120">
    <property type="entry name" value="2-methylcitrate dehydratase PrpD"/>
    <property type="match status" value="1"/>
</dbReference>
<comment type="caution">
    <text evidence="4">The sequence shown here is derived from an EMBL/GenBank/DDBJ whole genome shotgun (WGS) entry which is preliminary data.</text>
</comment>
<reference evidence="4 5" key="1">
    <citation type="journal article" date="2024" name="Chem. Sci.">
        <title>Discovery of megapolipeptins by genome mining of a Burkholderiales bacteria collection.</title>
        <authorList>
            <person name="Paulo B.S."/>
            <person name="Recchia M.J.J."/>
            <person name="Lee S."/>
            <person name="Fergusson C.H."/>
            <person name="Romanowski S.B."/>
            <person name="Hernandez A."/>
            <person name="Krull N."/>
            <person name="Liu D.Y."/>
            <person name="Cavanagh H."/>
            <person name="Bos A."/>
            <person name="Gray C.A."/>
            <person name="Murphy B.T."/>
            <person name="Linington R.G."/>
            <person name="Eustaquio A.S."/>
        </authorList>
    </citation>
    <scope>NUCLEOTIDE SEQUENCE [LARGE SCALE GENOMIC DNA]</scope>
    <source>
        <strain evidence="4 5">RL17-350-BIC-A</strain>
    </source>
</reference>
<comment type="similarity">
    <text evidence="1">Belongs to the PrpD family.</text>
</comment>
<dbReference type="Pfam" id="PF03972">
    <property type="entry name" value="MmgE_PrpD_N"/>
    <property type="match status" value="1"/>
</dbReference>
<organism evidence="4 5">
    <name type="scientific">Paraburkholderia dipogonis</name>
    <dbReference type="NCBI Taxonomy" id="1211383"/>
    <lineage>
        <taxon>Bacteria</taxon>
        <taxon>Pseudomonadati</taxon>
        <taxon>Pseudomonadota</taxon>
        <taxon>Betaproteobacteria</taxon>
        <taxon>Burkholderiales</taxon>
        <taxon>Burkholderiaceae</taxon>
        <taxon>Paraburkholderia</taxon>
    </lineage>
</organism>
<evidence type="ECO:0000259" key="3">
    <source>
        <dbReference type="Pfam" id="PF19305"/>
    </source>
</evidence>
<proteinExistence type="inferred from homology"/>
<evidence type="ECO:0000259" key="2">
    <source>
        <dbReference type="Pfam" id="PF03972"/>
    </source>
</evidence>
<evidence type="ECO:0000313" key="5">
    <source>
        <dbReference type="Proteomes" id="UP001629230"/>
    </source>
</evidence>
<dbReference type="Pfam" id="PF19305">
    <property type="entry name" value="MmgE_PrpD_C"/>
    <property type="match status" value="1"/>
</dbReference>
<dbReference type="InterPro" id="IPR036148">
    <property type="entry name" value="MmgE/PrpD_sf"/>
</dbReference>
<dbReference type="InterPro" id="IPR045336">
    <property type="entry name" value="MmgE_PrpD_N"/>
</dbReference>
<dbReference type="InterPro" id="IPR005656">
    <property type="entry name" value="MmgE_PrpD"/>
</dbReference>
<evidence type="ECO:0000256" key="1">
    <source>
        <dbReference type="ARBA" id="ARBA00006174"/>
    </source>
</evidence>
<dbReference type="Gene3D" id="1.10.4100.10">
    <property type="entry name" value="2-methylcitrate dehydratase PrpD"/>
    <property type="match status" value="1"/>
</dbReference>
<keyword evidence="5" id="KW-1185">Reference proteome</keyword>
<dbReference type="InterPro" id="IPR042183">
    <property type="entry name" value="MmgE/PrpD_sf_1"/>
</dbReference>
<feature type="domain" description="MmgE/PrpD N-terminal" evidence="2">
    <location>
        <begin position="11"/>
        <end position="248"/>
    </location>
</feature>
<dbReference type="InterPro" id="IPR042188">
    <property type="entry name" value="MmgE/PrpD_sf_2"/>
</dbReference>
<dbReference type="Proteomes" id="UP001629230">
    <property type="component" value="Unassembled WGS sequence"/>
</dbReference>
<feature type="domain" description="MmgE/PrpD C-terminal" evidence="3">
    <location>
        <begin position="274"/>
        <end position="443"/>
    </location>
</feature>
<dbReference type="PANTHER" id="PTHR16943">
    <property type="entry name" value="2-METHYLCITRATE DEHYDRATASE-RELATED"/>
    <property type="match status" value="1"/>
</dbReference>